<dbReference type="GO" id="GO:0005975">
    <property type="term" value="P:carbohydrate metabolic process"/>
    <property type="evidence" value="ECO:0007669"/>
    <property type="project" value="InterPro"/>
</dbReference>
<keyword evidence="12" id="KW-1185">Reference proteome</keyword>
<dbReference type="GO" id="GO:0046316">
    <property type="term" value="F:gluconokinase activity"/>
    <property type="evidence" value="ECO:0007669"/>
    <property type="project" value="UniProtKB-EC"/>
</dbReference>
<dbReference type="GO" id="GO:0005524">
    <property type="term" value="F:ATP binding"/>
    <property type="evidence" value="ECO:0007669"/>
    <property type="project" value="UniProtKB-KW"/>
</dbReference>
<dbReference type="CDD" id="cd02021">
    <property type="entry name" value="GntK"/>
    <property type="match status" value="1"/>
</dbReference>
<evidence type="ECO:0000256" key="5">
    <source>
        <dbReference type="ARBA" id="ARBA00022741"/>
    </source>
</evidence>
<dbReference type="PANTHER" id="PTHR43442">
    <property type="entry name" value="GLUCONOKINASE-RELATED"/>
    <property type="match status" value="1"/>
</dbReference>
<feature type="compositionally biased region" description="Polar residues" evidence="10">
    <location>
        <begin position="1"/>
        <end position="17"/>
    </location>
</feature>
<comment type="pathway">
    <text evidence="1 9">Carbohydrate acid metabolism; D-gluconate degradation.</text>
</comment>
<dbReference type="GeneID" id="36598626"/>
<evidence type="ECO:0000256" key="2">
    <source>
        <dbReference type="ARBA" id="ARBA00008420"/>
    </source>
</evidence>
<evidence type="ECO:0000256" key="8">
    <source>
        <dbReference type="ARBA" id="ARBA00048090"/>
    </source>
</evidence>
<dbReference type="Pfam" id="PF13671">
    <property type="entry name" value="AAA_33"/>
    <property type="match status" value="1"/>
</dbReference>
<evidence type="ECO:0000256" key="10">
    <source>
        <dbReference type="SAM" id="MobiDB-lite"/>
    </source>
</evidence>
<dbReference type="Gene3D" id="3.40.50.300">
    <property type="entry name" value="P-loop containing nucleotide triphosphate hydrolases"/>
    <property type="match status" value="1"/>
</dbReference>
<evidence type="ECO:0000256" key="1">
    <source>
        <dbReference type="ARBA" id="ARBA00004875"/>
    </source>
</evidence>
<keyword evidence="6 9" id="KW-0418">Kinase</keyword>
<dbReference type="InterPro" id="IPR027417">
    <property type="entry name" value="P-loop_NTPase"/>
</dbReference>
<dbReference type="GO" id="GO:0005737">
    <property type="term" value="C:cytoplasm"/>
    <property type="evidence" value="ECO:0007669"/>
    <property type="project" value="TreeGrafter"/>
</dbReference>
<dbReference type="EMBL" id="KZ680213">
    <property type="protein sequence ID" value="PTB66499.1"/>
    <property type="molecule type" value="Genomic_DNA"/>
</dbReference>
<dbReference type="OrthoDB" id="275177at2759"/>
<comment type="similarity">
    <text evidence="2 9">Belongs to the gluconokinase GntK/GntV family.</text>
</comment>
<evidence type="ECO:0000256" key="7">
    <source>
        <dbReference type="ARBA" id="ARBA00022840"/>
    </source>
</evidence>
<keyword evidence="4 9" id="KW-0808">Transferase</keyword>
<evidence type="ECO:0000313" key="11">
    <source>
        <dbReference type="EMBL" id="PTB66499.1"/>
    </source>
</evidence>
<evidence type="ECO:0000256" key="9">
    <source>
        <dbReference type="RuleBase" id="RU363066"/>
    </source>
</evidence>
<evidence type="ECO:0000313" key="12">
    <source>
        <dbReference type="Proteomes" id="UP000241546"/>
    </source>
</evidence>
<sequence>MAASPTSTNGNTSSVNGENGRKSTDGQQSWILFISGPTGSGKSSIAEFLASNLKARFIEGDDLHPKTNIEKMHRGEALTDQDRQGWLEAINEQATAFNKDKEQSPNHHHLIITCSALKRAHRDVLRESCLKAGYSLVHFFFLDAPEAELKRRTEARKNHFAKANLVHSQFEALERPRIDEYDATIISVVPPLESVQNDTLNVALQLINRR</sequence>
<gene>
    <name evidence="11" type="ORF">BBK36DRAFT_1118724</name>
</gene>
<evidence type="ECO:0000256" key="4">
    <source>
        <dbReference type="ARBA" id="ARBA00022679"/>
    </source>
</evidence>
<dbReference type="EC" id="2.7.1.12" evidence="3 9"/>
<dbReference type="NCBIfam" id="TIGR01313">
    <property type="entry name" value="therm_gnt_kin"/>
    <property type="match status" value="1"/>
</dbReference>
<accession>A0A2T4BBA5</accession>
<proteinExistence type="inferred from homology"/>
<keyword evidence="5 9" id="KW-0547">Nucleotide-binding</keyword>
<feature type="region of interest" description="Disordered" evidence="10">
    <location>
        <begin position="1"/>
        <end position="24"/>
    </location>
</feature>
<dbReference type="SUPFAM" id="SSF52540">
    <property type="entry name" value="P-loop containing nucleoside triphosphate hydrolases"/>
    <property type="match status" value="1"/>
</dbReference>
<name>A0A2T4BBA5_9HYPO</name>
<dbReference type="RefSeq" id="XP_024749819.1">
    <property type="nucleotide sequence ID" value="XM_024890508.1"/>
</dbReference>
<comment type="catalytic activity">
    <reaction evidence="8 9">
        <text>D-gluconate + ATP = 6-phospho-D-gluconate + ADP + H(+)</text>
        <dbReference type="Rhea" id="RHEA:19433"/>
        <dbReference type="ChEBI" id="CHEBI:15378"/>
        <dbReference type="ChEBI" id="CHEBI:18391"/>
        <dbReference type="ChEBI" id="CHEBI:30616"/>
        <dbReference type="ChEBI" id="CHEBI:58759"/>
        <dbReference type="ChEBI" id="CHEBI:456216"/>
        <dbReference type="EC" id="2.7.1.12"/>
    </reaction>
</comment>
<dbReference type="AlphaFoldDB" id="A0A2T4BBA5"/>
<organism evidence="11 12">
    <name type="scientific">Trichoderma citrinoviride</name>
    <dbReference type="NCBI Taxonomy" id="58853"/>
    <lineage>
        <taxon>Eukaryota</taxon>
        <taxon>Fungi</taxon>
        <taxon>Dikarya</taxon>
        <taxon>Ascomycota</taxon>
        <taxon>Pezizomycotina</taxon>
        <taxon>Sordariomycetes</taxon>
        <taxon>Hypocreomycetidae</taxon>
        <taxon>Hypocreales</taxon>
        <taxon>Hypocreaceae</taxon>
        <taxon>Trichoderma</taxon>
    </lineage>
</organism>
<dbReference type="PANTHER" id="PTHR43442:SF3">
    <property type="entry name" value="GLUCONOKINASE-RELATED"/>
    <property type="match status" value="1"/>
</dbReference>
<evidence type="ECO:0000256" key="6">
    <source>
        <dbReference type="ARBA" id="ARBA00022777"/>
    </source>
</evidence>
<dbReference type="InterPro" id="IPR006001">
    <property type="entry name" value="Therm_gnt_kin"/>
</dbReference>
<dbReference type="Proteomes" id="UP000241546">
    <property type="component" value="Unassembled WGS sequence"/>
</dbReference>
<evidence type="ECO:0000256" key="3">
    <source>
        <dbReference type="ARBA" id="ARBA00012054"/>
    </source>
</evidence>
<protein>
    <recommendedName>
        <fullName evidence="3 9">Gluconokinase</fullName>
        <ecNumber evidence="3 9">2.7.1.12</ecNumber>
    </recommendedName>
</protein>
<dbReference type="UniPathway" id="UPA00792"/>
<keyword evidence="7 9" id="KW-0067">ATP-binding</keyword>
<reference evidence="12" key="1">
    <citation type="submission" date="2016-07" db="EMBL/GenBank/DDBJ databases">
        <title>Multiple horizontal gene transfer events from other fungi enriched the ability of initially mycotrophic Trichoderma (Ascomycota) to feed on dead plant biomass.</title>
        <authorList>
            <consortium name="DOE Joint Genome Institute"/>
            <person name="Atanasova L."/>
            <person name="Chenthamara K."/>
            <person name="Zhang J."/>
            <person name="Grujic M."/>
            <person name="Henrissat B."/>
            <person name="Kuo A."/>
            <person name="Aerts A."/>
            <person name="Salamov A."/>
            <person name="Lipzen A."/>
            <person name="Labutti K."/>
            <person name="Barry K."/>
            <person name="Miao Y."/>
            <person name="Rahimi M.J."/>
            <person name="Shen Q."/>
            <person name="Grigoriev I.V."/>
            <person name="Kubicek C.P."/>
            <person name="Druzhinina I.S."/>
        </authorList>
    </citation>
    <scope>NUCLEOTIDE SEQUENCE [LARGE SCALE GENOMIC DNA]</scope>
    <source>
        <strain evidence="12">TUCIM 6016</strain>
    </source>
</reference>